<name>A0ABD0J6Z3_9CAEN</name>
<evidence type="ECO:0000313" key="1">
    <source>
        <dbReference type="EMBL" id="KAK7462051.1"/>
    </source>
</evidence>
<reference evidence="1 2" key="1">
    <citation type="journal article" date="2023" name="Sci. Data">
        <title>Genome assembly of the Korean intertidal mud-creeper Batillaria attramentaria.</title>
        <authorList>
            <person name="Patra A.K."/>
            <person name="Ho P.T."/>
            <person name="Jun S."/>
            <person name="Lee S.J."/>
            <person name="Kim Y."/>
            <person name="Won Y.J."/>
        </authorList>
    </citation>
    <scope>NUCLEOTIDE SEQUENCE [LARGE SCALE GENOMIC DNA]</scope>
    <source>
        <strain evidence="1">Wonlab-2016</strain>
    </source>
</reference>
<keyword evidence="2" id="KW-1185">Reference proteome</keyword>
<evidence type="ECO:0008006" key="3">
    <source>
        <dbReference type="Google" id="ProtNLM"/>
    </source>
</evidence>
<proteinExistence type="predicted"/>
<evidence type="ECO:0000313" key="2">
    <source>
        <dbReference type="Proteomes" id="UP001519460"/>
    </source>
</evidence>
<accession>A0ABD0J6Z3</accession>
<sequence>MFVQRMRTEPGGVLHRKASIRAFAAMSSQQSKQKREAMRLLERPQEELHEMLRGKKVVYVGATVNRKERATAHASRFPGRNMYYAPPQKMKNDEERLFDACPKYLNIQRGSNVPQKKGFVYIIY</sequence>
<dbReference type="EMBL" id="JACVVK020000626">
    <property type="protein sequence ID" value="KAK7462051.1"/>
    <property type="molecule type" value="Genomic_DNA"/>
</dbReference>
<gene>
    <name evidence="1" type="ORF">BaRGS_00038540</name>
</gene>
<comment type="caution">
    <text evidence="1">The sequence shown here is derived from an EMBL/GenBank/DDBJ whole genome shotgun (WGS) entry which is preliminary data.</text>
</comment>
<protein>
    <recommendedName>
        <fullName evidence="3">GIY-YIG domain-containing protein</fullName>
    </recommendedName>
</protein>
<dbReference type="AlphaFoldDB" id="A0ABD0J6Z3"/>
<organism evidence="1 2">
    <name type="scientific">Batillaria attramentaria</name>
    <dbReference type="NCBI Taxonomy" id="370345"/>
    <lineage>
        <taxon>Eukaryota</taxon>
        <taxon>Metazoa</taxon>
        <taxon>Spiralia</taxon>
        <taxon>Lophotrochozoa</taxon>
        <taxon>Mollusca</taxon>
        <taxon>Gastropoda</taxon>
        <taxon>Caenogastropoda</taxon>
        <taxon>Sorbeoconcha</taxon>
        <taxon>Cerithioidea</taxon>
        <taxon>Batillariidae</taxon>
        <taxon>Batillaria</taxon>
    </lineage>
</organism>
<dbReference type="Proteomes" id="UP001519460">
    <property type="component" value="Unassembled WGS sequence"/>
</dbReference>